<protein>
    <submittedName>
        <fullName evidence="2">15050_t:CDS:1</fullName>
    </submittedName>
</protein>
<gene>
    <name evidence="2" type="ORF">FCALED_LOCUS7272</name>
</gene>
<evidence type="ECO:0000313" key="3">
    <source>
        <dbReference type="Proteomes" id="UP000789570"/>
    </source>
</evidence>
<dbReference type="EMBL" id="CAJVPQ010001897">
    <property type="protein sequence ID" value="CAG8574649.1"/>
    <property type="molecule type" value="Genomic_DNA"/>
</dbReference>
<dbReference type="Proteomes" id="UP000789570">
    <property type="component" value="Unassembled WGS sequence"/>
</dbReference>
<feature type="non-terminal residue" evidence="2">
    <location>
        <position position="1"/>
    </location>
</feature>
<keyword evidence="3" id="KW-1185">Reference proteome</keyword>
<comment type="caution">
    <text evidence="2">The sequence shown here is derived from an EMBL/GenBank/DDBJ whole genome shotgun (WGS) entry which is preliminary data.</text>
</comment>
<keyword evidence="1" id="KW-0175">Coiled coil</keyword>
<feature type="coiled-coil region" evidence="1">
    <location>
        <begin position="2"/>
        <end position="29"/>
    </location>
</feature>
<name>A0A9N9BTD0_9GLOM</name>
<sequence length="47" mass="5796">TYKEIEQELNNAKVRFNEAKKNLKTFEKEENDGKWLKKLRRKLDNKE</sequence>
<evidence type="ECO:0000256" key="1">
    <source>
        <dbReference type="SAM" id="Coils"/>
    </source>
</evidence>
<evidence type="ECO:0000313" key="2">
    <source>
        <dbReference type="EMBL" id="CAG8574649.1"/>
    </source>
</evidence>
<organism evidence="2 3">
    <name type="scientific">Funneliformis caledonium</name>
    <dbReference type="NCBI Taxonomy" id="1117310"/>
    <lineage>
        <taxon>Eukaryota</taxon>
        <taxon>Fungi</taxon>
        <taxon>Fungi incertae sedis</taxon>
        <taxon>Mucoromycota</taxon>
        <taxon>Glomeromycotina</taxon>
        <taxon>Glomeromycetes</taxon>
        <taxon>Glomerales</taxon>
        <taxon>Glomeraceae</taxon>
        <taxon>Funneliformis</taxon>
    </lineage>
</organism>
<proteinExistence type="predicted"/>
<reference evidence="2" key="1">
    <citation type="submission" date="2021-06" db="EMBL/GenBank/DDBJ databases">
        <authorList>
            <person name="Kallberg Y."/>
            <person name="Tangrot J."/>
            <person name="Rosling A."/>
        </authorList>
    </citation>
    <scope>NUCLEOTIDE SEQUENCE</scope>
    <source>
        <strain evidence="2">UK204</strain>
    </source>
</reference>
<accession>A0A9N9BTD0</accession>
<dbReference type="AlphaFoldDB" id="A0A9N9BTD0"/>